<feature type="compositionally biased region" description="Basic and acidic residues" evidence="2">
    <location>
        <begin position="274"/>
        <end position="300"/>
    </location>
</feature>
<evidence type="ECO:0000256" key="1">
    <source>
        <dbReference type="ARBA" id="ARBA00009143"/>
    </source>
</evidence>
<protein>
    <submittedName>
        <fullName evidence="3">Uncharacterized protein</fullName>
    </submittedName>
</protein>
<dbReference type="PANTHER" id="PTHR13082:SF0">
    <property type="entry name" value="HISTONE DEACETYLASE COMPLEX SUBUNIT SAP18"/>
    <property type="match status" value="1"/>
</dbReference>
<evidence type="ECO:0000313" key="4">
    <source>
        <dbReference type="Proteomes" id="UP000092993"/>
    </source>
</evidence>
<dbReference type="InterPro" id="IPR010516">
    <property type="entry name" value="SAP18"/>
</dbReference>
<feature type="non-terminal residue" evidence="3">
    <location>
        <position position="1"/>
    </location>
</feature>
<dbReference type="EMBL" id="LUGG01000014">
    <property type="protein sequence ID" value="OBZ70418.1"/>
    <property type="molecule type" value="Genomic_DNA"/>
</dbReference>
<comment type="caution">
    <text evidence="3">The sequence shown here is derived from an EMBL/GenBank/DDBJ whole genome shotgun (WGS) entry which is preliminary data.</text>
</comment>
<dbReference type="Pfam" id="PF06487">
    <property type="entry name" value="SAP18"/>
    <property type="match status" value="1"/>
</dbReference>
<name>A0A1C7M0Z8_GRIFR</name>
<evidence type="ECO:0000313" key="3">
    <source>
        <dbReference type="EMBL" id="OBZ70418.1"/>
    </source>
</evidence>
<keyword evidence="4" id="KW-1185">Reference proteome</keyword>
<proteinExistence type="inferred from homology"/>
<dbReference type="PANTHER" id="PTHR13082">
    <property type="entry name" value="SAP18"/>
    <property type="match status" value="1"/>
</dbReference>
<dbReference type="AlphaFoldDB" id="A0A1C7M0Z8"/>
<dbReference type="GO" id="GO:0005634">
    <property type="term" value="C:nucleus"/>
    <property type="evidence" value="ECO:0007669"/>
    <property type="project" value="TreeGrafter"/>
</dbReference>
<organism evidence="3 4">
    <name type="scientific">Grifola frondosa</name>
    <name type="common">Maitake</name>
    <name type="synonym">Polyporus frondosus</name>
    <dbReference type="NCBI Taxonomy" id="5627"/>
    <lineage>
        <taxon>Eukaryota</taxon>
        <taxon>Fungi</taxon>
        <taxon>Dikarya</taxon>
        <taxon>Basidiomycota</taxon>
        <taxon>Agaricomycotina</taxon>
        <taxon>Agaricomycetes</taxon>
        <taxon>Polyporales</taxon>
        <taxon>Grifolaceae</taxon>
        <taxon>Grifola</taxon>
    </lineage>
</organism>
<gene>
    <name evidence="3" type="ORF">A0H81_09574</name>
</gene>
<reference evidence="3 4" key="1">
    <citation type="submission" date="2016-03" db="EMBL/GenBank/DDBJ databases">
        <title>Whole genome sequencing of Grifola frondosa 9006-11.</title>
        <authorList>
            <person name="Min B."/>
            <person name="Park H."/>
            <person name="Kim J.-G."/>
            <person name="Cho H."/>
            <person name="Oh Y.-L."/>
            <person name="Kong W.-S."/>
            <person name="Choi I.-G."/>
        </authorList>
    </citation>
    <scope>NUCLEOTIDE SEQUENCE [LARGE SCALE GENOMIC DNA]</scope>
    <source>
        <strain evidence="3 4">9006-11</strain>
    </source>
</reference>
<sequence>DINPEKEILAKLSTFTIFRKTAAAHTLTIKILATKVWKKTTPAGRPIVDREKTAPFLIRTFLKLGSFTVWTNSRKGLFPSQMNNRFLHDATLREVLTTLRITAPNTAEYRHPLARYSFRAVYADSASRGRFAQKELGIVLARYPRRAGTLGSAAPRLLEDQTTSRTSLPSASVRSARWMSCASCRGLSLRRGTPAEECHRGGGPGGEIAIKGSATGAPAPAAPAGRMDGRVGASGRRRVGGRLLPRLVRPVLDAAEALAWRLRSAPPPPHRRAGRGDFSARDRDVDRRVPLREEILRPQGEKVGATGTEWQGRQATAFEIKESA</sequence>
<dbReference type="Gene3D" id="3.10.20.550">
    <property type="entry name" value="ASAP complex, SAP18 subunit"/>
    <property type="match status" value="1"/>
</dbReference>
<evidence type="ECO:0000256" key="2">
    <source>
        <dbReference type="SAM" id="MobiDB-lite"/>
    </source>
</evidence>
<dbReference type="Proteomes" id="UP000092993">
    <property type="component" value="Unassembled WGS sequence"/>
</dbReference>
<comment type="similarity">
    <text evidence="1">Belongs to the SAP18 family.</text>
</comment>
<feature type="region of interest" description="Disordered" evidence="2">
    <location>
        <begin position="264"/>
        <end position="306"/>
    </location>
</feature>
<dbReference type="OrthoDB" id="440566at2759"/>
<dbReference type="InterPro" id="IPR042534">
    <property type="entry name" value="SAP18_sf"/>
</dbReference>
<accession>A0A1C7M0Z8</accession>
<dbReference type="STRING" id="5627.A0A1C7M0Z8"/>